<evidence type="ECO:0000313" key="2">
    <source>
        <dbReference type="EMBL" id="NDJ73947.1"/>
    </source>
</evidence>
<evidence type="ECO:0008006" key="3">
    <source>
        <dbReference type="Google" id="ProtNLM"/>
    </source>
</evidence>
<proteinExistence type="predicted"/>
<dbReference type="RefSeq" id="WP_162014033.1">
    <property type="nucleotide sequence ID" value="NZ_CAZZQF010000001.1"/>
</dbReference>
<feature type="transmembrane region" description="Helical" evidence="1">
    <location>
        <begin position="59"/>
        <end position="79"/>
    </location>
</feature>
<evidence type="ECO:0000256" key="1">
    <source>
        <dbReference type="SAM" id="Phobius"/>
    </source>
</evidence>
<name>A0A6B2FUV0_9LACO</name>
<feature type="transmembrane region" description="Helical" evidence="1">
    <location>
        <begin position="9"/>
        <end position="28"/>
    </location>
</feature>
<accession>A0A6B2FUV0</accession>
<gene>
    <name evidence="2" type="ORF">GWG61_05470</name>
</gene>
<dbReference type="EMBL" id="JAADJO010000010">
    <property type="protein sequence ID" value="NDJ73947.1"/>
    <property type="molecule type" value="Genomic_DNA"/>
</dbReference>
<protein>
    <recommendedName>
        <fullName evidence="3">Diguanylate cyclase</fullName>
    </recommendedName>
</protein>
<keyword evidence="1" id="KW-1133">Transmembrane helix</keyword>
<feature type="transmembrane region" description="Helical" evidence="1">
    <location>
        <begin position="34"/>
        <end position="52"/>
    </location>
</feature>
<comment type="caution">
    <text evidence="2">The sequence shown here is derived from an EMBL/GenBank/DDBJ whole genome shotgun (WGS) entry which is preliminary data.</text>
</comment>
<organism evidence="2">
    <name type="scientific">Lactobacillus paragasseri</name>
    <dbReference type="NCBI Taxonomy" id="2107999"/>
    <lineage>
        <taxon>Bacteria</taxon>
        <taxon>Bacillati</taxon>
        <taxon>Bacillota</taxon>
        <taxon>Bacilli</taxon>
        <taxon>Lactobacillales</taxon>
        <taxon>Lactobacillaceae</taxon>
        <taxon>Lactobacillus</taxon>
    </lineage>
</organism>
<sequence>MNNISRKGVEVKAIFALVLPSIFLGLASNFSHNIFLGVMLLLILGAVIGLSAPTIVSTWLILILTVLGISALTLGYVAIDFYGKALLLVSFPLETYLTSQIKECIFRWQIFKKNQSSAYRYLKHYDQNVKLQTTYNAEKLYKKIKKILTEKNYLPLWCDFTIIDWEHDQQFAQFNLEDHDEILRQIARVLKKSRLVDENLYYLGNGQFLIISNTIAPGTLMVLNDELKAELKRLQYKEYQPAFKMATQHITEKDLLEYPDFKAILKRLKRKLETDLVVEYLKGVEV</sequence>
<reference evidence="2" key="1">
    <citation type="submission" date="2020-01" db="EMBL/GenBank/DDBJ databases">
        <title>Vaginal microbiome of pregnant Indian women: Insights into the genome of dominants Lactobacillus species.</title>
        <authorList>
            <person name="Das B."/>
            <person name="Mehta O."/>
            <person name="Ghosh T.S."/>
            <person name="Kothidar A."/>
            <person name="Gowtham M.R."/>
            <person name="Mitra R."/>
            <person name="Kshetrapal P."/>
            <person name="Wadhwa N."/>
            <person name="Thiruvengadam R."/>
            <person name="Nair G.B."/>
            <person name="Bhatnagar S."/>
            <person name="Das B."/>
        </authorList>
    </citation>
    <scope>NUCLEOTIDE SEQUENCE</scope>
    <source>
        <strain evidence="2">Indica</strain>
    </source>
</reference>
<dbReference type="AlphaFoldDB" id="A0A6B2FUV0"/>
<keyword evidence="1" id="KW-0812">Transmembrane</keyword>
<keyword evidence="1" id="KW-0472">Membrane</keyword>